<dbReference type="EnsemblPlants" id="OMERI02G18500.1">
    <property type="protein sequence ID" value="OMERI02G18500.1"/>
    <property type="gene ID" value="OMERI02G18500"/>
</dbReference>
<proteinExistence type="predicted"/>
<evidence type="ECO:0000313" key="2">
    <source>
        <dbReference type="Proteomes" id="UP000008021"/>
    </source>
</evidence>
<evidence type="ECO:0000313" key="1">
    <source>
        <dbReference type="EnsemblPlants" id="OMERI02G18500.1"/>
    </source>
</evidence>
<organism evidence="1">
    <name type="scientific">Oryza meridionalis</name>
    <dbReference type="NCBI Taxonomy" id="40149"/>
    <lineage>
        <taxon>Eukaryota</taxon>
        <taxon>Viridiplantae</taxon>
        <taxon>Streptophyta</taxon>
        <taxon>Embryophyta</taxon>
        <taxon>Tracheophyta</taxon>
        <taxon>Spermatophyta</taxon>
        <taxon>Magnoliopsida</taxon>
        <taxon>Liliopsida</taxon>
        <taxon>Poales</taxon>
        <taxon>Poaceae</taxon>
        <taxon>BOP clade</taxon>
        <taxon>Oryzoideae</taxon>
        <taxon>Oryzeae</taxon>
        <taxon>Oryzinae</taxon>
        <taxon>Oryza</taxon>
    </lineage>
</organism>
<dbReference type="Gramene" id="OMERI02G18500.1">
    <property type="protein sequence ID" value="OMERI02G18500.1"/>
    <property type="gene ID" value="OMERI02G18500"/>
</dbReference>
<dbReference type="Proteomes" id="UP000008021">
    <property type="component" value="Chromosome 2"/>
</dbReference>
<name>A0A0E0CL88_9ORYZ</name>
<keyword evidence="2" id="KW-1185">Reference proteome</keyword>
<sequence length="105" mass="10891">MDAIAPPPLRRVTMEAAVAILALPAVEAEAAAATAPGRMAANSVSSISKGGAVIRRYTMDHDGLVCAADPGKEGITQLERNLGRDRNWRFGDAPIVAANSAGHGW</sequence>
<protein>
    <submittedName>
        <fullName evidence="1">Uncharacterized protein</fullName>
    </submittedName>
</protein>
<reference evidence="1" key="1">
    <citation type="submission" date="2015-04" db="UniProtKB">
        <authorList>
            <consortium name="EnsemblPlants"/>
        </authorList>
    </citation>
    <scope>IDENTIFICATION</scope>
</reference>
<dbReference type="HOGENOM" id="CLU_2240893_0_0_1"/>
<dbReference type="AlphaFoldDB" id="A0A0E0CL88"/>
<accession>A0A0E0CL88</accession>
<reference evidence="1" key="2">
    <citation type="submission" date="2018-05" db="EMBL/GenBank/DDBJ databases">
        <title>OmerRS3 (Oryza meridionalis Reference Sequence Version 3).</title>
        <authorList>
            <person name="Zhang J."/>
            <person name="Kudrna D."/>
            <person name="Lee S."/>
            <person name="Talag J."/>
            <person name="Welchert J."/>
            <person name="Wing R.A."/>
        </authorList>
    </citation>
    <scope>NUCLEOTIDE SEQUENCE [LARGE SCALE GENOMIC DNA]</scope>
    <source>
        <strain evidence="1">cv. OR44</strain>
    </source>
</reference>